<dbReference type="InterPro" id="IPR036515">
    <property type="entry name" value="Transposase_17_sf"/>
</dbReference>
<dbReference type="Pfam" id="PF01797">
    <property type="entry name" value="Y1_Tnp"/>
    <property type="match status" value="1"/>
</dbReference>
<dbReference type="PANTHER" id="PTHR34322:SF2">
    <property type="entry name" value="TRANSPOSASE IS200-LIKE DOMAIN-CONTAINING PROTEIN"/>
    <property type="match status" value="1"/>
</dbReference>
<protein>
    <submittedName>
        <fullName evidence="2">REP element-mobilizing transposase RayT</fullName>
    </submittedName>
</protein>
<dbReference type="SMART" id="SM01321">
    <property type="entry name" value="Y1_Tnp"/>
    <property type="match status" value="1"/>
</dbReference>
<dbReference type="InterPro" id="IPR002686">
    <property type="entry name" value="Transposase_17"/>
</dbReference>
<reference evidence="3" key="1">
    <citation type="submission" date="2016-10" db="EMBL/GenBank/DDBJ databases">
        <authorList>
            <person name="Varghese N."/>
            <person name="Submissions S."/>
        </authorList>
    </citation>
    <scope>NUCLEOTIDE SEQUENCE [LARGE SCALE GENOMIC DNA]</scope>
    <source>
        <strain evidence="3">CGMCC 1.11014</strain>
    </source>
</reference>
<dbReference type="Proteomes" id="UP000199391">
    <property type="component" value="Unassembled WGS sequence"/>
</dbReference>
<dbReference type="RefSeq" id="WP_093556141.1">
    <property type="nucleotide sequence ID" value="NZ_FPBO01000011.1"/>
</dbReference>
<evidence type="ECO:0000313" key="3">
    <source>
        <dbReference type="Proteomes" id="UP000199391"/>
    </source>
</evidence>
<feature type="domain" description="Transposase IS200-like" evidence="1">
    <location>
        <begin position="9"/>
        <end position="123"/>
    </location>
</feature>
<dbReference type="STRING" id="1035707.SAMN05216552_101199"/>
<dbReference type="EMBL" id="FPBO01000011">
    <property type="protein sequence ID" value="SFU84028.1"/>
    <property type="molecule type" value="Genomic_DNA"/>
</dbReference>
<dbReference type="SUPFAM" id="SSF143422">
    <property type="entry name" value="Transposase IS200-like"/>
    <property type="match status" value="1"/>
</dbReference>
<proteinExistence type="predicted"/>
<dbReference type="GO" id="GO:0003677">
    <property type="term" value="F:DNA binding"/>
    <property type="evidence" value="ECO:0007669"/>
    <property type="project" value="InterPro"/>
</dbReference>
<dbReference type="GO" id="GO:0006313">
    <property type="term" value="P:DNA transposition"/>
    <property type="evidence" value="ECO:0007669"/>
    <property type="project" value="InterPro"/>
</dbReference>
<accession>A0A1I7JFR4</accession>
<dbReference type="Gene3D" id="3.30.70.1290">
    <property type="entry name" value="Transposase IS200-like"/>
    <property type="match status" value="1"/>
</dbReference>
<keyword evidence="3" id="KW-1185">Reference proteome</keyword>
<name>A0A1I7JFR4_9BURK</name>
<dbReference type="PANTHER" id="PTHR34322">
    <property type="entry name" value="TRANSPOSASE, Y1_TNP DOMAIN-CONTAINING"/>
    <property type="match status" value="1"/>
</dbReference>
<gene>
    <name evidence="2" type="ORF">SAMN05216552_101199</name>
</gene>
<dbReference type="OrthoDB" id="9814067at2"/>
<evidence type="ECO:0000259" key="1">
    <source>
        <dbReference type="SMART" id="SM01321"/>
    </source>
</evidence>
<dbReference type="GO" id="GO:0004803">
    <property type="term" value="F:transposase activity"/>
    <property type="evidence" value="ECO:0007669"/>
    <property type="project" value="InterPro"/>
</dbReference>
<evidence type="ECO:0000313" key="2">
    <source>
        <dbReference type="EMBL" id="SFU84028.1"/>
    </source>
</evidence>
<dbReference type="AlphaFoldDB" id="A0A1I7JFR4"/>
<sequence>MNRPLRVQFPGAIYHITARGNRRVQIYMDERDRLVWLSILGKVVTRHNGVVYCYCQMGNHYHLVVETPDANLPLIMQMLNGEYSQYFNHRHGLIGHLFQARYHAVLLRKDEQMMEVVRYTVLNPVRARLVKHAGDWIWSSHQANIQRVDAPEWLDTVWVLSRFDGEPARAIVAYERFVAQGVDMANPMLAMEHDLMLGHIDIATLCGDNPPPLEFISKAQRSAFALPLAEYESRYAVRGEAIARAFASRAYTMQQIARHFKCSAKTVSRAVRKYGLGDGN</sequence>
<organism evidence="2 3">
    <name type="scientific">Pseudoduganella namucuonensis</name>
    <dbReference type="NCBI Taxonomy" id="1035707"/>
    <lineage>
        <taxon>Bacteria</taxon>
        <taxon>Pseudomonadati</taxon>
        <taxon>Pseudomonadota</taxon>
        <taxon>Betaproteobacteria</taxon>
        <taxon>Burkholderiales</taxon>
        <taxon>Oxalobacteraceae</taxon>
        <taxon>Telluria group</taxon>
        <taxon>Pseudoduganella</taxon>
    </lineage>
</organism>